<dbReference type="GO" id="GO:0016410">
    <property type="term" value="F:N-acyltransferase activity"/>
    <property type="evidence" value="ECO:0007669"/>
    <property type="project" value="InterPro"/>
</dbReference>
<protein>
    <recommendedName>
        <fullName evidence="7">UDP-3-O-acylglucosamine N-acyltransferase</fullName>
        <ecNumber evidence="7">2.3.1.191</ecNumber>
    </recommendedName>
</protein>
<accession>A0A915YG40</accession>
<comment type="function">
    <text evidence="7">Catalyzes the N-acylation of UDP-3-O-acylglucosamine using 3-hydroxyacyl-ACP as the acyl donor. Is involved in the biosynthesis of lipid A, a phosphorylated glycolipid that anchors the lipopolysaccharide to the outer membrane of the cell.</text>
</comment>
<dbReference type="PROSITE" id="PS00101">
    <property type="entry name" value="HEXAPEP_TRANSFERASES"/>
    <property type="match status" value="1"/>
</dbReference>
<evidence type="ECO:0000313" key="10">
    <source>
        <dbReference type="Proteomes" id="UP001060919"/>
    </source>
</evidence>
<evidence type="ECO:0000256" key="7">
    <source>
        <dbReference type="HAMAP-Rule" id="MF_00523"/>
    </source>
</evidence>
<evidence type="ECO:0000259" key="8">
    <source>
        <dbReference type="Pfam" id="PF04613"/>
    </source>
</evidence>
<dbReference type="AlphaFoldDB" id="A0A915YG40"/>
<reference evidence="9" key="1">
    <citation type="submission" date="2022-09" db="EMBL/GenBank/DDBJ databases">
        <title>Aureispira anguillicida sp. nov., isolated from Leptocephalus of Japanese eel Anguilla japonica.</title>
        <authorList>
            <person name="Yuasa K."/>
            <person name="Mekata T."/>
            <person name="Ikunari K."/>
        </authorList>
    </citation>
    <scope>NUCLEOTIDE SEQUENCE</scope>
    <source>
        <strain evidence="9">EL160426</strain>
    </source>
</reference>
<sequence length="348" mass="37325">MQVKASLINQLLGGELVGNPDVLVSKPAKIEAGEPGAISFLGNLKYESYVYTCQSSVILVAKDFEPKQNITATLIKVADVYASLGILMQYFSEAMEAQQQKEISKQAYIHEQATVGEGARVDAFAYIEKGAKIGKNAVIYPHVYIGEDVVIGDDVTLHSGVKIYRGCQLGNQVTVHANAVIGSDGFGFAPQADGSYQKIPQLGIVILGDRVDVGANTVIDRATMDATIIEEGVKLDNLIQVAHNVRVGKNTVLASQVGVAGSTQIGENCMVGGQVGFAGHLKIANGTKIQAQSGLAQSVKQENTAIWGSPAIDYKRYYRCAIVFKNLPDLQKQVDQIQKQLNNLTKKG</sequence>
<keyword evidence="4 7" id="KW-0677">Repeat</keyword>
<evidence type="ECO:0000256" key="5">
    <source>
        <dbReference type="ARBA" id="ARBA00023098"/>
    </source>
</evidence>
<dbReference type="SUPFAM" id="SSF51161">
    <property type="entry name" value="Trimeric LpxA-like enzymes"/>
    <property type="match status" value="1"/>
</dbReference>
<comment type="pathway">
    <text evidence="7">Bacterial outer membrane biogenesis; LPS lipid A biosynthesis.</text>
</comment>
<dbReference type="PANTHER" id="PTHR43378:SF2">
    <property type="entry name" value="UDP-3-O-ACYLGLUCOSAMINE N-ACYLTRANSFERASE 1, MITOCHONDRIAL-RELATED"/>
    <property type="match status" value="1"/>
</dbReference>
<name>A0A915YG40_9BACT</name>
<proteinExistence type="inferred from homology"/>
<dbReference type="Pfam" id="PF00132">
    <property type="entry name" value="Hexapep"/>
    <property type="match status" value="2"/>
</dbReference>
<dbReference type="KEGG" id="aup:AsAng_0032310"/>
<evidence type="ECO:0000256" key="3">
    <source>
        <dbReference type="ARBA" id="ARBA00022679"/>
    </source>
</evidence>
<evidence type="ECO:0000313" key="9">
    <source>
        <dbReference type="EMBL" id="BDS12508.1"/>
    </source>
</evidence>
<dbReference type="PANTHER" id="PTHR43378">
    <property type="entry name" value="UDP-3-O-ACYLGLUCOSAMINE N-ACYLTRANSFERASE"/>
    <property type="match status" value="1"/>
</dbReference>
<dbReference type="Pfam" id="PF04613">
    <property type="entry name" value="LpxD"/>
    <property type="match status" value="1"/>
</dbReference>
<dbReference type="CDD" id="cd03352">
    <property type="entry name" value="LbH_LpxD"/>
    <property type="match status" value="1"/>
</dbReference>
<organism evidence="9 10">
    <name type="scientific">Aureispira anguillae</name>
    <dbReference type="NCBI Taxonomy" id="2864201"/>
    <lineage>
        <taxon>Bacteria</taxon>
        <taxon>Pseudomonadati</taxon>
        <taxon>Bacteroidota</taxon>
        <taxon>Saprospiria</taxon>
        <taxon>Saprospirales</taxon>
        <taxon>Saprospiraceae</taxon>
        <taxon>Aureispira</taxon>
    </lineage>
</organism>
<keyword evidence="6 7" id="KW-0012">Acyltransferase</keyword>
<dbReference type="RefSeq" id="WP_264793573.1">
    <property type="nucleotide sequence ID" value="NZ_AP026867.1"/>
</dbReference>
<feature type="domain" description="UDP-3-O-[3-hydroxymyristoyl] glucosamine N-acyltransferase non-repeat region" evidence="8">
    <location>
        <begin position="21"/>
        <end position="86"/>
    </location>
</feature>
<dbReference type="InterPro" id="IPR007691">
    <property type="entry name" value="LpxD"/>
</dbReference>
<dbReference type="Gene3D" id="2.160.10.10">
    <property type="entry name" value="Hexapeptide repeat proteins"/>
    <property type="match status" value="1"/>
</dbReference>
<comment type="similarity">
    <text evidence="7">Belongs to the transferase hexapeptide repeat family. LpxD subfamily.</text>
</comment>
<dbReference type="InterPro" id="IPR018357">
    <property type="entry name" value="Hexapep_transf_CS"/>
</dbReference>
<dbReference type="GO" id="GO:0009245">
    <property type="term" value="P:lipid A biosynthetic process"/>
    <property type="evidence" value="ECO:0007669"/>
    <property type="project" value="UniProtKB-UniRule"/>
</dbReference>
<evidence type="ECO:0000256" key="6">
    <source>
        <dbReference type="ARBA" id="ARBA00023315"/>
    </source>
</evidence>
<dbReference type="Proteomes" id="UP001060919">
    <property type="component" value="Chromosome"/>
</dbReference>
<dbReference type="EC" id="2.3.1.191" evidence="7"/>
<dbReference type="Gene3D" id="3.40.1390.10">
    <property type="entry name" value="MurE/MurF, N-terminal domain"/>
    <property type="match status" value="1"/>
</dbReference>
<dbReference type="HAMAP" id="MF_00523">
    <property type="entry name" value="LpxD"/>
    <property type="match status" value="1"/>
</dbReference>
<dbReference type="EMBL" id="AP026867">
    <property type="protein sequence ID" value="BDS12508.1"/>
    <property type="molecule type" value="Genomic_DNA"/>
</dbReference>
<keyword evidence="2 7" id="KW-0441">Lipid A biosynthesis</keyword>
<keyword evidence="3 7" id="KW-0808">Transferase</keyword>
<evidence type="ECO:0000256" key="4">
    <source>
        <dbReference type="ARBA" id="ARBA00022737"/>
    </source>
</evidence>
<gene>
    <name evidence="7" type="primary">lpxD</name>
    <name evidence="9" type="ORF">AsAng_0032310</name>
</gene>
<dbReference type="NCBIfam" id="NF002060">
    <property type="entry name" value="PRK00892.1"/>
    <property type="match status" value="1"/>
</dbReference>
<evidence type="ECO:0000256" key="2">
    <source>
        <dbReference type="ARBA" id="ARBA00022556"/>
    </source>
</evidence>
<keyword evidence="5 7" id="KW-0443">Lipid metabolism</keyword>
<dbReference type="InterPro" id="IPR011004">
    <property type="entry name" value="Trimer_LpxA-like_sf"/>
</dbReference>
<keyword evidence="1 7" id="KW-0444">Lipid biosynthesis</keyword>
<comment type="subunit">
    <text evidence="7">Homotrimer.</text>
</comment>
<comment type="catalytic activity">
    <reaction evidence="7">
        <text>a UDP-3-O-[(3R)-3-hydroxyacyl]-alpha-D-glucosamine + a (3R)-hydroxyacyl-[ACP] = a UDP-2-N,3-O-bis[(3R)-3-hydroxyacyl]-alpha-D-glucosamine + holo-[ACP] + H(+)</text>
        <dbReference type="Rhea" id="RHEA:53836"/>
        <dbReference type="Rhea" id="RHEA-COMP:9685"/>
        <dbReference type="Rhea" id="RHEA-COMP:9945"/>
        <dbReference type="ChEBI" id="CHEBI:15378"/>
        <dbReference type="ChEBI" id="CHEBI:64479"/>
        <dbReference type="ChEBI" id="CHEBI:78827"/>
        <dbReference type="ChEBI" id="CHEBI:137740"/>
        <dbReference type="ChEBI" id="CHEBI:137748"/>
        <dbReference type="EC" id="2.3.1.191"/>
    </reaction>
</comment>
<dbReference type="NCBIfam" id="TIGR01853">
    <property type="entry name" value="lipid_A_lpxD"/>
    <property type="match status" value="1"/>
</dbReference>
<dbReference type="GO" id="GO:0016020">
    <property type="term" value="C:membrane"/>
    <property type="evidence" value="ECO:0007669"/>
    <property type="project" value="GOC"/>
</dbReference>
<keyword evidence="10" id="KW-1185">Reference proteome</keyword>
<evidence type="ECO:0000256" key="1">
    <source>
        <dbReference type="ARBA" id="ARBA00022516"/>
    </source>
</evidence>
<dbReference type="InterPro" id="IPR020573">
    <property type="entry name" value="UDP_GlcNAc_AcTrfase_non-rep"/>
</dbReference>
<dbReference type="GO" id="GO:0103118">
    <property type="term" value="F:UDP-3-O-[(3R)-3-hydroxyacyl]-glucosamine N-acyltransferase activity"/>
    <property type="evidence" value="ECO:0007669"/>
    <property type="project" value="UniProtKB-EC"/>
</dbReference>
<feature type="active site" description="Proton acceptor" evidence="7">
    <location>
        <position position="243"/>
    </location>
</feature>
<dbReference type="InterPro" id="IPR001451">
    <property type="entry name" value="Hexapep"/>
</dbReference>